<sequence>MKLYLTKDKKSNQFVKVQLFDNAECALRNVQTEIKQVIESKNNYAVAILNDCEFYECDIPDNLKKVSDLSIFFNTANESSK</sequence>
<protein>
    <submittedName>
        <fullName evidence="1">Uncharacterized protein</fullName>
    </submittedName>
</protein>
<name>A0A976N0L7_9VIRU</name>
<evidence type="ECO:0000313" key="1">
    <source>
        <dbReference type="EMBL" id="UPW36330.1"/>
    </source>
</evidence>
<reference evidence="1" key="1">
    <citation type="submission" date="2022-02" db="EMBL/GenBank/DDBJ databases">
        <title>Towards deciphering the DNA virus diversity associated with rodent species in the families Cricetidae and Heteromyidae.</title>
        <authorList>
            <person name="Lund M."/>
            <person name="Larsen B.B."/>
            <person name="Gryseels S."/>
            <person name="Kraberger S."/>
            <person name="Rowsey D.M."/>
            <person name="Steger L."/>
            <person name="Yule K.M."/>
            <person name="Upham N.S."/>
            <person name="Worobey M."/>
            <person name="Van Doorslaer K."/>
            <person name="Varsani A."/>
        </authorList>
    </citation>
    <scope>NUCLEOTIDE SEQUENCE</scope>
    <source>
        <strain evidence="1">NeonRodF8_48</strain>
    </source>
</reference>
<organism evidence="1">
    <name type="scientific">Peromfec virus RodF8_48</name>
    <dbReference type="NCBI Taxonomy" id="2929379"/>
    <lineage>
        <taxon>Viruses</taxon>
        <taxon>Monodnaviria</taxon>
        <taxon>Sangervirae</taxon>
        <taxon>Phixviricota</taxon>
        <taxon>Malgrandaviricetes</taxon>
        <taxon>Petitvirales</taxon>
        <taxon>Microviridae</taxon>
    </lineage>
</organism>
<proteinExistence type="predicted"/>
<accession>A0A976N0L7</accession>
<dbReference type="EMBL" id="OM869632">
    <property type="protein sequence ID" value="UPW36330.1"/>
    <property type="molecule type" value="Genomic_DNA"/>
</dbReference>